<organism evidence="2 3">
    <name type="scientific">Hipposideros pomona bat coronavirus CHB25</name>
    <dbReference type="NCBI Taxonomy" id="2691598"/>
    <lineage>
        <taxon>Viruses</taxon>
        <taxon>Riboviria</taxon>
        <taxon>Orthornavirae</taxon>
        <taxon>Pisuviricota</taxon>
        <taxon>Pisoniviricetes</taxon>
        <taxon>Nidovirales</taxon>
        <taxon>Cornidovirineae</taxon>
        <taxon>Coronaviridae</taxon>
        <taxon>Orthocoronavirinae</taxon>
        <taxon>Alphacoronavirus</taxon>
        <taxon>Decacovirus</taxon>
        <taxon>Alphacoronavirus hipposideri</taxon>
        <taxon>Alphacoronavirus CHB25</taxon>
    </lineage>
</organism>
<dbReference type="Proteomes" id="UP000830499">
    <property type="component" value="Segment"/>
</dbReference>
<feature type="transmembrane region" description="Helical" evidence="1">
    <location>
        <begin position="39"/>
        <end position="62"/>
    </location>
</feature>
<feature type="transmembrane region" description="Helical" evidence="1">
    <location>
        <begin position="6"/>
        <end position="27"/>
    </location>
</feature>
<keyword evidence="1" id="KW-0472">Membrane</keyword>
<sequence length="83" mass="9603">MYFVIVAYAFYTQVILLCLAPLIEYCFPYTDYCLAKASYSSLCYSFLGFSILIASLFTELVFDCLEVIGFYLYKAISYTKWLA</sequence>
<name>A0AAE6R6P9_9ALPC</name>
<evidence type="ECO:0000313" key="3">
    <source>
        <dbReference type="Proteomes" id="UP000830499"/>
    </source>
</evidence>
<proteinExistence type="predicted"/>
<dbReference type="GeneID" id="80510850"/>
<dbReference type="RefSeq" id="YP_010037479.1">
    <property type="nucleotide sequence ID" value="NC_054004.1"/>
</dbReference>
<dbReference type="EMBL" id="MN611525">
    <property type="protein sequence ID" value="QHA24729.1"/>
    <property type="molecule type" value="Genomic_RNA"/>
</dbReference>
<evidence type="ECO:0000256" key="1">
    <source>
        <dbReference type="SAM" id="Phobius"/>
    </source>
</evidence>
<reference evidence="2" key="1">
    <citation type="journal article" date="2020" name="MSphere">
        <title>Discovery of Bat Coronaviruses through Surveillance and Probe Capture-Based Next-Generation Sequencing.</title>
        <authorList>
            <person name="Li B."/>
            <person name="Si H.R."/>
            <person name="Zhu Y."/>
            <person name="Yang X.L."/>
            <person name="Anderson D.E."/>
            <person name="Shi Z.L."/>
            <person name="Wang L.F."/>
            <person name="Zhou P."/>
        </authorList>
    </citation>
    <scope>NUCLEOTIDE SEQUENCE</scope>
    <source>
        <strain evidence="2">CHB0025</strain>
    </source>
</reference>
<keyword evidence="1" id="KW-0812">Transmembrane</keyword>
<evidence type="ECO:0000313" key="2">
    <source>
        <dbReference type="EMBL" id="QHA24729.1"/>
    </source>
</evidence>
<dbReference type="KEGG" id="vg:80510850"/>
<gene>
    <name evidence="2" type="primary">NS7</name>
    <name evidence="2" type="ORF">CHB0025_gp7</name>
</gene>
<protein>
    <submittedName>
        <fullName evidence="2">Nonstructural protein NS7</fullName>
    </submittedName>
</protein>
<keyword evidence="1" id="KW-1133">Transmembrane helix</keyword>
<keyword evidence="3" id="KW-1185">Reference proteome</keyword>
<accession>A0AAE6R6P9</accession>